<dbReference type="Gene3D" id="3.90.550.10">
    <property type="entry name" value="Spore Coat Polysaccharide Biosynthesis Protein SpsA, Chain A"/>
    <property type="match status" value="1"/>
</dbReference>
<evidence type="ECO:0000256" key="4">
    <source>
        <dbReference type="ARBA" id="ARBA00022676"/>
    </source>
</evidence>
<reference evidence="10" key="1">
    <citation type="journal article" date="2014" name="Int. J. Syst. Evol. Microbiol.">
        <title>Complete genome sequence of Corynebacterium casei LMG S-19264T (=DSM 44701T), isolated from a smear-ripened cheese.</title>
        <authorList>
            <consortium name="US DOE Joint Genome Institute (JGI-PGF)"/>
            <person name="Walter F."/>
            <person name="Albersmeier A."/>
            <person name="Kalinowski J."/>
            <person name="Ruckert C."/>
        </authorList>
    </citation>
    <scope>NUCLEOTIDE SEQUENCE</scope>
    <source>
        <strain evidence="10">CGMCC 1.15725</strain>
    </source>
</reference>
<evidence type="ECO:0000313" key="10">
    <source>
        <dbReference type="EMBL" id="GGF38142.1"/>
    </source>
</evidence>
<evidence type="ECO:0000256" key="2">
    <source>
        <dbReference type="ARBA" id="ARBA00004760"/>
    </source>
</evidence>
<dbReference type="Pfam" id="PF13506">
    <property type="entry name" value="Glyco_transf_21"/>
    <property type="match status" value="1"/>
</dbReference>
<sequence>MLDGFDIPGDVAIGVSLLGVAYLVVAAFAVWSFGRQRPAAPTRRPSVTILKPVCGADPGLYENLRSFCRQAYDGPVQVVIGAHRESDPAVAIARQVIADLPDADVALVIDGALPGSNFKICNLANMMAVAKHEVLVIADSDMRVEPHYLDAVVGPLMQAGVGLVTCLYKGRPERGIPSALGAAFINNGFLPSVLVGRLFGTDPGCFGATMALRRSTLDEVGGFGALINHLADDYVLGMLVRQAGYKVVIAPYVIENIVLEADMGALFRHELRWQRTIRSITPAGAAASIITNPVALALLALPVSGFAQGAWLALAAALAARGALIYTCSRMFGLIPLRAALVPIRDALSFIILVASFCGQRVTWRDQSFQVDRRGELTFEGDPLA</sequence>
<comment type="pathway">
    <text evidence="3">Sphingolipid metabolism.</text>
</comment>
<keyword evidence="8 9" id="KW-0472">Membrane</keyword>
<dbReference type="AlphaFoldDB" id="A0A8J2YXU3"/>
<evidence type="ECO:0000256" key="5">
    <source>
        <dbReference type="ARBA" id="ARBA00022679"/>
    </source>
</evidence>
<evidence type="ECO:0000256" key="6">
    <source>
        <dbReference type="ARBA" id="ARBA00022692"/>
    </source>
</evidence>
<dbReference type="SUPFAM" id="SSF53448">
    <property type="entry name" value="Nucleotide-diphospho-sugar transferases"/>
    <property type="match status" value="1"/>
</dbReference>
<dbReference type="CDD" id="cd02520">
    <property type="entry name" value="Glucosylceramide_synthase"/>
    <property type="match status" value="1"/>
</dbReference>
<keyword evidence="11" id="KW-1185">Reference proteome</keyword>
<dbReference type="PANTHER" id="PTHR12726:SF0">
    <property type="entry name" value="CERAMIDE GLUCOSYLTRANSFERASE"/>
    <property type="match status" value="1"/>
</dbReference>
<dbReference type="InterPro" id="IPR029044">
    <property type="entry name" value="Nucleotide-diphossugar_trans"/>
</dbReference>
<accession>A0A8J2YXU3</accession>
<evidence type="ECO:0000256" key="8">
    <source>
        <dbReference type="ARBA" id="ARBA00023136"/>
    </source>
</evidence>
<feature type="transmembrane region" description="Helical" evidence="9">
    <location>
        <begin position="12"/>
        <end position="34"/>
    </location>
</feature>
<keyword evidence="6 9" id="KW-0812">Transmembrane</keyword>
<feature type="transmembrane region" description="Helical" evidence="9">
    <location>
        <begin position="280"/>
        <end position="303"/>
    </location>
</feature>
<dbReference type="InterPro" id="IPR017835">
    <property type="entry name" value="Hopen-assoc_HpnI"/>
</dbReference>
<reference evidence="10" key="2">
    <citation type="submission" date="2020-09" db="EMBL/GenBank/DDBJ databases">
        <authorList>
            <person name="Sun Q."/>
            <person name="Zhou Y."/>
        </authorList>
    </citation>
    <scope>NUCLEOTIDE SEQUENCE</scope>
    <source>
        <strain evidence="10">CGMCC 1.15725</strain>
    </source>
</reference>
<dbReference type="NCBIfam" id="TIGR03472">
    <property type="entry name" value="HpnI"/>
    <property type="match status" value="1"/>
</dbReference>
<protein>
    <submittedName>
        <fullName evidence="10">Glucosyltransferase</fullName>
    </submittedName>
</protein>
<comment type="caution">
    <text evidence="10">The sequence shown here is derived from an EMBL/GenBank/DDBJ whole genome shotgun (WGS) entry which is preliminary data.</text>
</comment>
<dbReference type="GO" id="GO:0006679">
    <property type="term" value="P:glucosylceramide biosynthetic process"/>
    <property type="evidence" value="ECO:0007669"/>
    <property type="project" value="TreeGrafter"/>
</dbReference>
<dbReference type="GO" id="GO:0008120">
    <property type="term" value="F:ceramide glucosyltransferase activity"/>
    <property type="evidence" value="ECO:0007669"/>
    <property type="project" value="TreeGrafter"/>
</dbReference>
<organism evidence="10 11">
    <name type="scientific">Aliidongia dinghuensis</name>
    <dbReference type="NCBI Taxonomy" id="1867774"/>
    <lineage>
        <taxon>Bacteria</taxon>
        <taxon>Pseudomonadati</taxon>
        <taxon>Pseudomonadota</taxon>
        <taxon>Alphaproteobacteria</taxon>
        <taxon>Rhodospirillales</taxon>
        <taxon>Dongiaceae</taxon>
        <taxon>Aliidongia</taxon>
    </lineage>
</organism>
<dbReference type="PANTHER" id="PTHR12726">
    <property type="entry name" value="CERAMIDE GLUCOSYLTRANSFERASE"/>
    <property type="match status" value="1"/>
</dbReference>
<dbReference type="EMBL" id="BMJQ01000015">
    <property type="protein sequence ID" value="GGF38142.1"/>
    <property type="molecule type" value="Genomic_DNA"/>
</dbReference>
<evidence type="ECO:0000256" key="7">
    <source>
        <dbReference type="ARBA" id="ARBA00022989"/>
    </source>
</evidence>
<feature type="transmembrane region" description="Helical" evidence="9">
    <location>
        <begin position="309"/>
        <end position="328"/>
    </location>
</feature>
<dbReference type="GO" id="GO:0016020">
    <property type="term" value="C:membrane"/>
    <property type="evidence" value="ECO:0007669"/>
    <property type="project" value="UniProtKB-SubCell"/>
</dbReference>
<proteinExistence type="predicted"/>
<keyword evidence="5" id="KW-0808">Transferase</keyword>
<dbReference type="InterPro" id="IPR025993">
    <property type="entry name" value="Ceramide_glucosylTrfase"/>
</dbReference>
<keyword evidence="7 9" id="KW-1133">Transmembrane helix</keyword>
<evidence type="ECO:0000256" key="1">
    <source>
        <dbReference type="ARBA" id="ARBA00004141"/>
    </source>
</evidence>
<gene>
    <name evidence="10" type="ORF">GCM10011611_50640</name>
</gene>
<comment type="subcellular location">
    <subcellularLocation>
        <location evidence="1">Membrane</location>
        <topology evidence="1">Multi-pass membrane protein</topology>
    </subcellularLocation>
</comment>
<evidence type="ECO:0000256" key="3">
    <source>
        <dbReference type="ARBA" id="ARBA00004991"/>
    </source>
</evidence>
<name>A0A8J2YXU3_9PROT</name>
<comment type="pathway">
    <text evidence="2">Lipid metabolism; sphingolipid metabolism.</text>
</comment>
<dbReference type="RefSeq" id="WP_189050946.1">
    <property type="nucleotide sequence ID" value="NZ_BMJQ01000015.1"/>
</dbReference>
<evidence type="ECO:0000313" key="11">
    <source>
        <dbReference type="Proteomes" id="UP000646365"/>
    </source>
</evidence>
<evidence type="ECO:0000256" key="9">
    <source>
        <dbReference type="SAM" id="Phobius"/>
    </source>
</evidence>
<dbReference type="Proteomes" id="UP000646365">
    <property type="component" value="Unassembled WGS sequence"/>
</dbReference>
<keyword evidence="4" id="KW-0328">Glycosyltransferase</keyword>